<organism evidence="1 2">
    <name type="scientific">Nocardioides glacieisoli</name>
    <dbReference type="NCBI Taxonomy" id="1168730"/>
    <lineage>
        <taxon>Bacteria</taxon>
        <taxon>Bacillati</taxon>
        <taxon>Actinomycetota</taxon>
        <taxon>Actinomycetes</taxon>
        <taxon>Propionibacteriales</taxon>
        <taxon>Nocardioidaceae</taxon>
        <taxon>Nocardioides</taxon>
    </lineage>
</organism>
<evidence type="ECO:0008006" key="3">
    <source>
        <dbReference type="Google" id="ProtNLM"/>
    </source>
</evidence>
<protein>
    <recommendedName>
        <fullName evidence="3">ABM domain-containing protein</fullName>
    </recommendedName>
</protein>
<evidence type="ECO:0000313" key="1">
    <source>
        <dbReference type="EMBL" id="RYB89110.1"/>
    </source>
</evidence>
<sequence>MSLYFTATVDVPLPGEPDDLVDLQHAMYDAALASHGGNDPSLGAYTHFEDGYLQVTFVVEADDEVEALHKSRSLVTGVLSDHGELPPEPSGSVELADGRDTFDAITEALGE</sequence>
<dbReference type="EMBL" id="SDWS01000008">
    <property type="protein sequence ID" value="RYB89110.1"/>
    <property type="molecule type" value="Genomic_DNA"/>
</dbReference>
<name>A0A4Q2RK54_9ACTN</name>
<dbReference type="RefSeq" id="WP_129477848.1">
    <property type="nucleotide sequence ID" value="NZ_SDWS01000008.1"/>
</dbReference>
<gene>
    <name evidence="1" type="ORF">EUA06_16605</name>
</gene>
<proteinExistence type="predicted"/>
<dbReference type="AlphaFoldDB" id="A0A4Q2RK54"/>
<dbReference type="Proteomes" id="UP000291838">
    <property type="component" value="Unassembled WGS sequence"/>
</dbReference>
<accession>A0A4Q2RK54</accession>
<keyword evidence="2" id="KW-1185">Reference proteome</keyword>
<reference evidence="1 2" key="1">
    <citation type="submission" date="2019-01" db="EMBL/GenBank/DDBJ databases">
        <title>Novel species of Nocardioides.</title>
        <authorList>
            <person name="Liu Q."/>
            <person name="Xin Y.-H."/>
        </authorList>
    </citation>
    <scope>NUCLEOTIDE SEQUENCE [LARGE SCALE GENOMIC DNA]</scope>
    <source>
        <strain evidence="1 2">HLT3-15</strain>
    </source>
</reference>
<comment type="caution">
    <text evidence="1">The sequence shown here is derived from an EMBL/GenBank/DDBJ whole genome shotgun (WGS) entry which is preliminary data.</text>
</comment>
<evidence type="ECO:0000313" key="2">
    <source>
        <dbReference type="Proteomes" id="UP000291838"/>
    </source>
</evidence>